<dbReference type="OrthoDB" id="9806653at2"/>
<dbReference type="Proteomes" id="UP000239997">
    <property type="component" value="Unassembled WGS sequence"/>
</dbReference>
<evidence type="ECO:0000313" key="3">
    <source>
        <dbReference type="EMBL" id="KEZ93889.1"/>
    </source>
</evidence>
<comment type="caution">
    <text evidence="3">The sequence shown here is derived from an EMBL/GenBank/DDBJ whole genome shotgun (WGS) entry which is preliminary data.</text>
</comment>
<evidence type="ECO:0000259" key="2">
    <source>
        <dbReference type="Pfam" id="PF13439"/>
    </source>
</evidence>
<dbReference type="Pfam" id="PF00534">
    <property type="entry name" value="Glycos_transf_1"/>
    <property type="match status" value="1"/>
</dbReference>
<accession>A0A084JY55</accession>
<keyword evidence="6" id="KW-1185">Reference proteome</keyword>
<dbReference type="Gene3D" id="3.40.50.2000">
    <property type="entry name" value="Glycogen Phosphorylase B"/>
    <property type="match status" value="2"/>
</dbReference>
<dbReference type="Proteomes" id="UP000028531">
    <property type="component" value="Unassembled WGS sequence"/>
</dbReference>
<feature type="domain" description="Glycosyl transferase family 1" evidence="1">
    <location>
        <begin position="182"/>
        <end position="341"/>
    </location>
</feature>
<dbReference type="Pfam" id="PF13439">
    <property type="entry name" value="Glyco_transf_4"/>
    <property type="match status" value="1"/>
</dbReference>
<dbReference type="SUPFAM" id="SSF53756">
    <property type="entry name" value="UDP-Glycosyltransferase/glycogen phosphorylase"/>
    <property type="match status" value="1"/>
</dbReference>
<sequence length="376" mass="43058">MKILHLNGHRPYGGNEQQLIDIAQAMMAHGVENHVFLLPHGILKQKLVEFPSFVIHESPRKYKSRSSQKMLRDLATQIKPDLIHLHTSNAITLFYFAYLFHKLEIPVVMSKKGMSASMSFLSKFKYNFYKIDKILCISTFIKVAMENVVMFKKNYHKLEIITDGVLRERCESQSALVEDIIVKNDTSIHVVNIANHNAAKDLETLIKTIDYTVNHLGYKDFKVHQFGYLSKLTEQLNRQISEYKIQDYIQFYGFTDNASGYLQSFDIFIMSSEREGGPSAVLEAMCHGLPVISTNVGVIPDAINNGVNGYVVPVKDFKKMATSLVELANNTQLRKQFSRNAIDIFNSNFTAQKVALQTYELYKTIIENKNYSKYKI</sequence>
<dbReference type="InterPro" id="IPR028098">
    <property type="entry name" value="Glyco_trans_4-like_N"/>
</dbReference>
<evidence type="ECO:0000313" key="5">
    <source>
        <dbReference type="Proteomes" id="UP000028531"/>
    </source>
</evidence>
<evidence type="ECO:0000313" key="4">
    <source>
        <dbReference type="EMBL" id="PRX14497.1"/>
    </source>
</evidence>
<organism evidence="3 5">
    <name type="scientific">Nonlabens ulvanivorans</name>
    <name type="common">Persicivirga ulvanivorans</name>
    <dbReference type="NCBI Taxonomy" id="906888"/>
    <lineage>
        <taxon>Bacteria</taxon>
        <taxon>Pseudomonadati</taxon>
        <taxon>Bacteroidota</taxon>
        <taxon>Flavobacteriia</taxon>
        <taxon>Flavobacteriales</taxon>
        <taxon>Flavobacteriaceae</taxon>
        <taxon>Nonlabens</taxon>
    </lineage>
</organism>
<evidence type="ECO:0000313" key="6">
    <source>
        <dbReference type="Proteomes" id="UP000239997"/>
    </source>
</evidence>
<protein>
    <submittedName>
        <fullName evidence="4">Glycosyltransferase involved in cell wall biosynthesis</fullName>
    </submittedName>
</protein>
<dbReference type="InterPro" id="IPR001296">
    <property type="entry name" value="Glyco_trans_1"/>
</dbReference>
<feature type="domain" description="Glycosyltransferase subfamily 4-like N-terminal" evidence="2">
    <location>
        <begin position="12"/>
        <end position="153"/>
    </location>
</feature>
<dbReference type="CDD" id="cd03801">
    <property type="entry name" value="GT4_PimA-like"/>
    <property type="match status" value="1"/>
</dbReference>
<dbReference type="EMBL" id="JPJI01000026">
    <property type="protein sequence ID" value="KEZ93889.1"/>
    <property type="molecule type" value="Genomic_DNA"/>
</dbReference>
<name>A0A084JY55_NONUL</name>
<dbReference type="PANTHER" id="PTHR12526">
    <property type="entry name" value="GLYCOSYLTRANSFERASE"/>
    <property type="match status" value="1"/>
</dbReference>
<proteinExistence type="predicted"/>
<dbReference type="GO" id="GO:0016757">
    <property type="term" value="F:glycosyltransferase activity"/>
    <property type="evidence" value="ECO:0007669"/>
    <property type="project" value="InterPro"/>
</dbReference>
<reference evidence="3 5" key="1">
    <citation type="submission" date="2014-07" db="EMBL/GenBank/DDBJ databases">
        <title>Draft genome sequence of Nonlabens ulvanivorans, an ulvan degrading bacterium.</title>
        <authorList>
            <person name="Kopel M."/>
            <person name="Helbert W."/>
            <person name="Henrissat B."/>
            <person name="Doniger T."/>
            <person name="Banin E."/>
        </authorList>
    </citation>
    <scope>NUCLEOTIDE SEQUENCE [LARGE SCALE GENOMIC DNA]</scope>
    <source>
        <strain evidence="3 5">PLR</strain>
    </source>
</reference>
<evidence type="ECO:0000259" key="1">
    <source>
        <dbReference type="Pfam" id="PF00534"/>
    </source>
</evidence>
<dbReference type="AlphaFoldDB" id="A0A084JY55"/>
<dbReference type="RefSeq" id="WP_036581734.1">
    <property type="nucleotide sequence ID" value="NZ_JPJI01000026.1"/>
</dbReference>
<gene>
    <name evidence="3" type="ORF">IL45_06740</name>
    <name evidence="4" type="ORF">LY02_01528</name>
</gene>
<reference evidence="4 6" key="2">
    <citation type="submission" date="2018-03" db="EMBL/GenBank/DDBJ databases">
        <title>Genomic Encyclopedia of Archaeal and Bacterial Type Strains, Phase II (KMG-II): from individual species to whole genera.</title>
        <authorList>
            <person name="Goeker M."/>
        </authorList>
    </citation>
    <scope>NUCLEOTIDE SEQUENCE [LARGE SCALE GENOMIC DNA]</scope>
    <source>
        <strain evidence="4 6">DSM 22727</strain>
    </source>
</reference>
<dbReference type="EMBL" id="PVNA01000002">
    <property type="protein sequence ID" value="PRX14497.1"/>
    <property type="molecule type" value="Genomic_DNA"/>
</dbReference>